<sequence>MNPQGQPSQSIKTKTKINKDKSSTSNRNTSQSERIQSVSSDVFTPDVEIDENNFKFQNNKHKRLLSSPKSDTQEHKRNKPMFITANRYSPLSTDDNIIESSDTHTSHDTAIIEVDQPVKIKLPPPIFIRGILDFVGFRNQLINLIGSENFVFKSSTNNLKVQTTQPEFYRKTIHFLKEKQAQYHTYQPLEDKPFRVVIRNLHPSTPTVEIGIAIEEIGFSVRQVTNVIQKTTKNNLPMFFVDLEPAAINTDIFNVTSILHTKIKIEEPHKRRDILQCHNCQDYGHSKKYCSYSPRCVRCGDEHPSTHCTKTRDLPAKCALCKGDHPANYKGCQTYKSLQQLRNPTSKKNSNYTNNANYVNNSNIEATHQHTSNTNTPSNSPKSYAQAASPNNSSKTSNI</sequence>
<name>A0A6G0W390_APHCR</name>
<feature type="domain" description="Pre-C2HC" evidence="2">
    <location>
        <begin position="207"/>
        <end position="275"/>
    </location>
</feature>
<dbReference type="Pfam" id="PF07530">
    <property type="entry name" value="PRE_C2HC"/>
    <property type="match status" value="1"/>
</dbReference>
<evidence type="ECO:0000313" key="3">
    <source>
        <dbReference type="EMBL" id="KAF0721421.1"/>
    </source>
</evidence>
<dbReference type="OrthoDB" id="6624230at2759"/>
<evidence type="ECO:0000256" key="1">
    <source>
        <dbReference type="SAM" id="MobiDB-lite"/>
    </source>
</evidence>
<accession>A0A6G0W390</accession>
<dbReference type="Proteomes" id="UP000478052">
    <property type="component" value="Unassembled WGS sequence"/>
</dbReference>
<evidence type="ECO:0000313" key="4">
    <source>
        <dbReference type="Proteomes" id="UP000478052"/>
    </source>
</evidence>
<feature type="compositionally biased region" description="Polar residues" evidence="1">
    <location>
        <begin position="382"/>
        <end position="399"/>
    </location>
</feature>
<proteinExistence type="predicted"/>
<feature type="compositionally biased region" description="Polar residues" evidence="1">
    <location>
        <begin position="1"/>
        <end position="12"/>
    </location>
</feature>
<organism evidence="3 4">
    <name type="scientific">Aphis craccivora</name>
    <name type="common">Cowpea aphid</name>
    <dbReference type="NCBI Taxonomy" id="307492"/>
    <lineage>
        <taxon>Eukaryota</taxon>
        <taxon>Metazoa</taxon>
        <taxon>Ecdysozoa</taxon>
        <taxon>Arthropoda</taxon>
        <taxon>Hexapoda</taxon>
        <taxon>Insecta</taxon>
        <taxon>Pterygota</taxon>
        <taxon>Neoptera</taxon>
        <taxon>Paraneoptera</taxon>
        <taxon>Hemiptera</taxon>
        <taxon>Sternorrhyncha</taxon>
        <taxon>Aphidomorpha</taxon>
        <taxon>Aphidoidea</taxon>
        <taxon>Aphididae</taxon>
        <taxon>Aphidini</taxon>
        <taxon>Aphis</taxon>
        <taxon>Aphis</taxon>
    </lineage>
</organism>
<comment type="caution">
    <text evidence="3">The sequence shown here is derived from an EMBL/GenBank/DDBJ whole genome shotgun (WGS) entry which is preliminary data.</text>
</comment>
<keyword evidence="4" id="KW-1185">Reference proteome</keyword>
<reference evidence="3 4" key="1">
    <citation type="submission" date="2019-08" db="EMBL/GenBank/DDBJ databases">
        <title>Whole genome of Aphis craccivora.</title>
        <authorList>
            <person name="Voronova N.V."/>
            <person name="Shulinski R.S."/>
            <person name="Bandarenka Y.V."/>
            <person name="Zhorov D.G."/>
            <person name="Warner D."/>
        </authorList>
    </citation>
    <scope>NUCLEOTIDE SEQUENCE [LARGE SCALE GENOMIC DNA]</scope>
    <source>
        <strain evidence="3">180601</strain>
        <tissue evidence="3">Whole Body</tissue>
    </source>
</reference>
<gene>
    <name evidence="3" type="ORF">FWK35_00035228</name>
</gene>
<dbReference type="SMART" id="SM00596">
    <property type="entry name" value="PRE_C2HC"/>
    <property type="match status" value="1"/>
</dbReference>
<dbReference type="InterPro" id="IPR006579">
    <property type="entry name" value="Pre_C2HC_dom"/>
</dbReference>
<dbReference type="EMBL" id="VUJU01009194">
    <property type="protein sequence ID" value="KAF0721421.1"/>
    <property type="molecule type" value="Genomic_DNA"/>
</dbReference>
<evidence type="ECO:0000259" key="2">
    <source>
        <dbReference type="SMART" id="SM00596"/>
    </source>
</evidence>
<feature type="compositionally biased region" description="Polar residues" evidence="1">
    <location>
        <begin position="23"/>
        <end position="42"/>
    </location>
</feature>
<dbReference type="AlphaFoldDB" id="A0A6G0W390"/>
<protein>
    <recommendedName>
        <fullName evidence="2">Pre-C2HC domain-containing protein</fullName>
    </recommendedName>
</protein>
<feature type="region of interest" description="Disordered" evidence="1">
    <location>
        <begin position="368"/>
        <end position="399"/>
    </location>
</feature>
<feature type="region of interest" description="Disordered" evidence="1">
    <location>
        <begin position="1"/>
        <end position="86"/>
    </location>
</feature>
<feature type="compositionally biased region" description="Low complexity" evidence="1">
    <location>
        <begin position="371"/>
        <end position="381"/>
    </location>
</feature>